<name>A0ABV1LMJ5_9BURK</name>
<organism evidence="1 2">
    <name type="scientific">Paraburkholderia acidicola</name>
    <dbReference type="NCBI Taxonomy" id="1912599"/>
    <lineage>
        <taxon>Bacteria</taxon>
        <taxon>Pseudomonadati</taxon>
        <taxon>Pseudomonadota</taxon>
        <taxon>Betaproteobacteria</taxon>
        <taxon>Burkholderiales</taxon>
        <taxon>Burkholderiaceae</taxon>
        <taxon>Paraburkholderia</taxon>
    </lineage>
</organism>
<dbReference type="Proteomes" id="UP001469089">
    <property type="component" value="Unassembled WGS sequence"/>
</dbReference>
<accession>A0ABV1LMJ5</accession>
<sequence length="116" mass="12858">MTERPRDSATDKLDSELHGPAHAALNDFTSSLVTKLRTLVDEPAAARRDRKSLERLLEQALPSYVEQVFTKTFLDSRPSTRRRRALLIHLPTTANLRSVSGETGKAARTAFPVGSD</sequence>
<protein>
    <submittedName>
        <fullName evidence="1">Uncharacterized protein</fullName>
    </submittedName>
</protein>
<reference evidence="1 2" key="1">
    <citation type="journal article" date="2024" name="Chem. Sci.">
        <title>Discovery of a lagriamide polyketide by integrated genome mining, isotopic labeling, and untargeted metabolomics.</title>
        <authorList>
            <person name="Fergusson C.H."/>
            <person name="Saulog J."/>
            <person name="Paulo B.S."/>
            <person name="Wilson D.M."/>
            <person name="Liu D.Y."/>
            <person name="Morehouse N.J."/>
            <person name="Waterworth S."/>
            <person name="Barkei J."/>
            <person name="Gray C.A."/>
            <person name="Kwan J.C."/>
            <person name="Eustaquio A.S."/>
            <person name="Linington R.G."/>
        </authorList>
    </citation>
    <scope>NUCLEOTIDE SEQUENCE [LARGE SCALE GENOMIC DNA]</scope>
    <source>
        <strain evidence="1 2">RL17-338-BIF-B</strain>
    </source>
</reference>
<dbReference type="EMBL" id="JAOALG010000001">
    <property type="protein sequence ID" value="MEQ5840451.1"/>
    <property type="molecule type" value="Genomic_DNA"/>
</dbReference>
<proteinExistence type="predicted"/>
<keyword evidence="2" id="KW-1185">Reference proteome</keyword>
<evidence type="ECO:0000313" key="1">
    <source>
        <dbReference type="EMBL" id="MEQ5840451.1"/>
    </source>
</evidence>
<dbReference type="RefSeq" id="WP_349542619.1">
    <property type="nucleotide sequence ID" value="NZ_JAOALG010000001.1"/>
</dbReference>
<evidence type="ECO:0000313" key="2">
    <source>
        <dbReference type="Proteomes" id="UP001469089"/>
    </source>
</evidence>
<gene>
    <name evidence="1" type="ORF">N0A02_13545</name>
</gene>
<comment type="caution">
    <text evidence="1">The sequence shown here is derived from an EMBL/GenBank/DDBJ whole genome shotgun (WGS) entry which is preliminary data.</text>
</comment>